<keyword evidence="1" id="KW-0812">Transmembrane</keyword>
<dbReference type="Gene3D" id="1.10.260.40">
    <property type="entry name" value="lambda repressor-like DNA-binding domains"/>
    <property type="match status" value="1"/>
</dbReference>
<evidence type="ECO:0000313" key="4">
    <source>
        <dbReference type="Proteomes" id="UP000541636"/>
    </source>
</evidence>
<accession>A0A846ZHA2</accession>
<feature type="transmembrane region" description="Helical" evidence="1">
    <location>
        <begin position="166"/>
        <end position="184"/>
    </location>
</feature>
<dbReference type="SMART" id="SM00530">
    <property type="entry name" value="HTH_XRE"/>
    <property type="match status" value="1"/>
</dbReference>
<protein>
    <submittedName>
        <fullName evidence="3">Helix-turn-helix transcriptional regulator</fullName>
    </submittedName>
</protein>
<name>A0A846ZHA2_9GAMM</name>
<organism evidence="3 4">
    <name type="scientific">Oleiagrimonas citrea</name>
    <dbReference type="NCBI Taxonomy" id="1665687"/>
    <lineage>
        <taxon>Bacteria</taxon>
        <taxon>Pseudomonadati</taxon>
        <taxon>Pseudomonadota</taxon>
        <taxon>Gammaproteobacteria</taxon>
        <taxon>Lysobacterales</taxon>
        <taxon>Rhodanobacteraceae</taxon>
        <taxon>Oleiagrimonas</taxon>
    </lineage>
</organism>
<sequence length="196" mass="20721">MKISPSTVRRLRTERGWSQDQLAIASGLSLRTIQRVEAEGITSMASAVSLAATFEIQLIELQGEPGVPGSRKPLFAGRSLFLGIAVITLASLIEGLRPLDFSQAGFFMTIMVLVVLVGMLVALPALVELVRKRQFIGIALAVMGTPLVTLLAAGLIYAVASGRIPSWYLSAMGLCGVGLVIMAARELQRTGGPGNT</sequence>
<keyword evidence="1" id="KW-0472">Membrane</keyword>
<keyword evidence="4" id="KW-1185">Reference proteome</keyword>
<dbReference type="Proteomes" id="UP000541636">
    <property type="component" value="Unassembled WGS sequence"/>
</dbReference>
<proteinExistence type="predicted"/>
<dbReference type="InterPro" id="IPR010982">
    <property type="entry name" value="Lambda_DNA-bd_dom_sf"/>
</dbReference>
<evidence type="ECO:0000259" key="2">
    <source>
        <dbReference type="PROSITE" id="PS50943"/>
    </source>
</evidence>
<gene>
    <name evidence="3" type="ORF">HF690_03280</name>
</gene>
<comment type="caution">
    <text evidence="3">The sequence shown here is derived from an EMBL/GenBank/DDBJ whole genome shotgun (WGS) entry which is preliminary data.</text>
</comment>
<feature type="domain" description="HTH cro/C1-type" evidence="2">
    <location>
        <begin position="8"/>
        <end position="61"/>
    </location>
</feature>
<dbReference type="GO" id="GO:0003677">
    <property type="term" value="F:DNA binding"/>
    <property type="evidence" value="ECO:0007669"/>
    <property type="project" value="InterPro"/>
</dbReference>
<dbReference type="AlphaFoldDB" id="A0A846ZHA2"/>
<evidence type="ECO:0000313" key="3">
    <source>
        <dbReference type="EMBL" id="NKZ37975.1"/>
    </source>
</evidence>
<dbReference type="SUPFAM" id="SSF47413">
    <property type="entry name" value="lambda repressor-like DNA-binding domains"/>
    <property type="match status" value="1"/>
</dbReference>
<dbReference type="Pfam" id="PF01381">
    <property type="entry name" value="HTH_3"/>
    <property type="match status" value="1"/>
</dbReference>
<feature type="transmembrane region" description="Helical" evidence="1">
    <location>
        <begin position="105"/>
        <end position="126"/>
    </location>
</feature>
<feature type="transmembrane region" description="Helical" evidence="1">
    <location>
        <begin position="138"/>
        <end position="160"/>
    </location>
</feature>
<dbReference type="EMBL" id="JAAZQD010000001">
    <property type="protein sequence ID" value="NKZ37975.1"/>
    <property type="molecule type" value="Genomic_DNA"/>
</dbReference>
<dbReference type="InterPro" id="IPR001387">
    <property type="entry name" value="Cro/C1-type_HTH"/>
</dbReference>
<dbReference type="PROSITE" id="PS50943">
    <property type="entry name" value="HTH_CROC1"/>
    <property type="match status" value="1"/>
</dbReference>
<keyword evidence="1" id="KW-1133">Transmembrane helix</keyword>
<reference evidence="3 4" key="1">
    <citation type="journal article" date="2017" name="Int. J. Syst. Evol. Microbiol.">
        <title>Oleiagrimonas citrea sp. nov., a marine bacterium isolated from tidal flat sediment and emended description of the genus Oleiagrimonas Fang et al. 2015 and Oleiagrimonas soli.</title>
        <authorList>
            <person name="Yang S.H."/>
            <person name="Seo H.S."/>
            <person name="Seong C.N."/>
            <person name="Kwon K.K."/>
        </authorList>
    </citation>
    <scope>NUCLEOTIDE SEQUENCE [LARGE SCALE GENOMIC DNA]</scope>
    <source>
        <strain evidence="3 4">MEBiC09124</strain>
    </source>
</reference>
<evidence type="ECO:0000256" key="1">
    <source>
        <dbReference type="SAM" id="Phobius"/>
    </source>
</evidence>
<dbReference type="CDD" id="cd00093">
    <property type="entry name" value="HTH_XRE"/>
    <property type="match status" value="1"/>
</dbReference>
<feature type="transmembrane region" description="Helical" evidence="1">
    <location>
        <begin position="75"/>
        <end position="93"/>
    </location>
</feature>